<organism evidence="3 4">
    <name type="scientific">Cystobacter ferrugineus</name>
    <dbReference type="NCBI Taxonomy" id="83449"/>
    <lineage>
        <taxon>Bacteria</taxon>
        <taxon>Pseudomonadati</taxon>
        <taxon>Myxococcota</taxon>
        <taxon>Myxococcia</taxon>
        <taxon>Myxococcales</taxon>
        <taxon>Cystobacterineae</taxon>
        <taxon>Archangiaceae</taxon>
        <taxon>Cystobacter</taxon>
    </lineage>
</organism>
<dbReference type="Pfam" id="PF02698">
    <property type="entry name" value="DUF218"/>
    <property type="match status" value="1"/>
</dbReference>
<accession>A0A1L9AXL2</accession>
<dbReference type="EMBL" id="MPIN01000017">
    <property type="protein sequence ID" value="OJH34740.1"/>
    <property type="molecule type" value="Genomic_DNA"/>
</dbReference>
<dbReference type="PANTHER" id="PTHR30336:SF20">
    <property type="entry name" value="DUF218 DOMAIN-CONTAINING PROTEIN"/>
    <property type="match status" value="1"/>
</dbReference>
<keyword evidence="1" id="KW-1133">Transmembrane helix</keyword>
<keyword evidence="4" id="KW-1185">Reference proteome</keyword>
<comment type="caution">
    <text evidence="3">The sequence shown here is derived from an EMBL/GenBank/DDBJ whole genome shotgun (WGS) entry which is preliminary data.</text>
</comment>
<gene>
    <name evidence="3" type="ORF">BON30_42045</name>
</gene>
<dbReference type="InterPro" id="IPR003848">
    <property type="entry name" value="DUF218"/>
</dbReference>
<dbReference type="PANTHER" id="PTHR30336">
    <property type="entry name" value="INNER MEMBRANE PROTEIN, PROBABLE PERMEASE"/>
    <property type="match status" value="1"/>
</dbReference>
<proteinExistence type="predicted"/>
<keyword evidence="1" id="KW-0472">Membrane</keyword>
<evidence type="ECO:0000313" key="3">
    <source>
        <dbReference type="EMBL" id="OJH34740.1"/>
    </source>
</evidence>
<reference evidence="4" key="1">
    <citation type="submission" date="2016-11" db="EMBL/GenBank/DDBJ databases">
        <authorList>
            <person name="Shukria A."/>
            <person name="Stevens D.C."/>
        </authorList>
    </citation>
    <scope>NUCLEOTIDE SEQUENCE [LARGE SCALE GENOMIC DNA]</scope>
    <source>
        <strain evidence="4">Cbfe23</strain>
    </source>
</reference>
<dbReference type="GO" id="GO:0005886">
    <property type="term" value="C:plasma membrane"/>
    <property type="evidence" value="ECO:0007669"/>
    <property type="project" value="TreeGrafter"/>
</dbReference>
<dbReference type="AlphaFoldDB" id="A0A1L9AXL2"/>
<feature type="transmembrane region" description="Helical" evidence="1">
    <location>
        <begin position="16"/>
        <end position="35"/>
    </location>
</feature>
<dbReference type="CDD" id="cd06259">
    <property type="entry name" value="YdcF-like"/>
    <property type="match status" value="1"/>
</dbReference>
<evidence type="ECO:0000256" key="1">
    <source>
        <dbReference type="SAM" id="Phobius"/>
    </source>
</evidence>
<keyword evidence="1" id="KW-0812">Transmembrane</keyword>
<dbReference type="Gene3D" id="3.40.50.620">
    <property type="entry name" value="HUPs"/>
    <property type="match status" value="1"/>
</dbReference>
<dbReference type="RefSeq" id="WP_071904222.1">
    <property type="nucleotide sequence ID" value="NZ_MPIN01000017.1"/>
</dbReference>
<name>A0A1L9AXL2_9BACT</name>
<reference evidence="3 4" key="2">
    <citation type="submission" date="2016-12" db="EMBL/GenBank/DDBJ databases">
        <title>Draft Genome Sequence of Cystobacter ferrugineus Strain Cbfe23.</title>
        <authorList>
            <person name="Akbar S."/>
            <person name="Dowd S.E."/>
            <person name="Stevens D.C."/>
        </authorList>
    </citation>
    <scope>NUCLEOTIDE SEQUENCE [LARGE SCALE GENOMIC DNA]</scope>
    <source>
        <strain evidence="3 4">Cbfe23</strain>
    </source>
</reference>
<feature type="domain" description="DUF218" evidence="2">
    <location>
        <begin position="49"/>
        <end position="193"/>
    </location>
</feature>
<protein>
    <recommendedName>
        <fullName evidence="2">DUF218 domain-containing protein</fullName>
    </recommendedName>
</protein>
<evidence type="ECO:0000259" key="2">
    <source>
        <dbReference type="Pfam" id="PF02698"/>
    </source>
</evidence>
<dbReference type="Proteomes" id="UP000182229">
    <property type="component" value="Unassembled WGS sequence"/>
</dbReference>
<dbReference type="OrthoDB" id="9809813at2"/>
<dbReference type="STRING" id="83449.BON30_42045"/>
<dbReference type="InterPro" id="IPR014729">
    <property type="entry name" value="Rossmann-like_a/b/a_fold"/>
</dbReference>
<sequence length="213" mass="23126">MPPLALRQTPGSLRRGLLLGLGAMTGGLFGLAFVVDRFGQKERAVAAEVVVVLGARVLPGGEPSAALRARVERAVVLYHQGLAPRLLFSGGVGLHPPAEAHVMRELALRLGVPEHVCLLEDQSRSTGENARLCARVLGTLGLRRVVVVSDPFHLLRARQYFRLHGLEVATSPALVPGRTPRATDRFYWTLREAAALLLHPRVLLARAPTRESR</sequence>
<evidence type="ECO:0000313" key="4">
    <source>
        <dbReference type="Proteomes" id="UP000182229"/>
    </source>
</evidence>
<dbReference type="InterPro" id="IPR051599">
    <property type="entry name" value="Cell_Envelope_Assoc"/>
</dbReference>